<feature type="non-terminal residue" evidence="2">
    <location>
        <position position="1"/>
    </location>
</feature>
<dbReference type="OrthoDB" id="3142841at2759"/>
<sequence>QSTQHPPTRTTTMLRHFRSSILPVYQRIFSVVFVPNAIGLVLLLRTPVRRINLDHVATFASTNLLISILVRQDLFINCIFRTAWLVPWSVPLMIRRIVARVYTYGGIHSGAALAGTFWYMAFTALLTIRSVQNGSCILPIIICTWLILLFFILILIFSYPRLRDLYHNTFEMTHRFLGWLSVLLFWIQIVLLAHQSSTASSQPIQTILTHNPTFWNLLLITILLIYPWTHLRKWTFTPTRLSSHALLLQTPHPIHRFSCLSISASPLREWHPFATFPSTSPTNPSSTTLLISAAGNWTKSLVASPRTHFWIKGHPKAGVLSLSCLFPRVLILTTGSGIGPALSSLLDRPATQHARLVWATRNPLSTFGLEIMRLVEEADREAVVIDTDAMGRPDLVDVGVRVAREMRAEAVFVLSNREVTGAVVRGLEGRGVVAYGPIWDS</sequence>
<dbReference type="PANTHER" id="PTHR33927">
    <property type="entry name" value="TRANSMEMBRANE PROTEIN"/>
    <property type="match status" value="1"/>
</dbReference>
<feature type="transmembrane region" description="Helical" evidence="1">
    <location>
        <begin position="101"/>
        <end position="125"/>
    </location>
</feature>
<feature type="transmembrane region" description="Helical" evidence="1">
    <location>
        <begin position="176"/>
        <end position="194"/>
    </location>
</feature>
<keyword evidence="1" id="KW-0472">Membrane</keyword>
<gene>
    <name evidence="2" type="ORF">P154DRAFT_386771</name>
</gene>
<keyword evidence="3" id="KW-1185">Reference proteome</keyword>
<evidence type="ECO:0000256" key="1">
    <source>
        <dbReference type="SAM" id="Phobius"/>
    </source>
</evidence>
<feature type="transmembrane region" description="Helical" evidence="1">
    <location>
        <begin position="214"/>
        <end position="231"/>
    </location>
</feature>
<evidence type="ECO:0008006" key="4">
    <source>
        <dbReference type="Google" id="ProtNLM"/>
    </source>
</evidence>
<evidence type="ECO:0000313" key="2">
    <source>
        <dbReference type="EMBL" id="KAF2007632.1"/>
    </source>
</evidence>
<name>A0A6A5X3X6_9PLEO</name>
<dbReference type="AlphaFoldDB" id="A0A6A5X3X6"/>
<feature type="non-terminal residue" evidence="2">
    <location>
        <position position="441"/>
    </location>
</feature>
<accession>A0A6A5X3X6</accession>
<keyword evidence="1" id="KW-1133">Transmembrane helix</keyword>
<feature type="transmembrane region" description="Helical" evidence="1">
    <location>
        <begin position="24"/>
        <end position="44"/>
    </location>
</feature>
<organism evidence="2 3">
    <name type="scientific">Amniculicola lignicola CBS 123094</name>
    <dbReference type="NCBI Taxonomy" id="1392246"/>
    <lineage>
        <taxon>Eukaryota</taxon>
        <taxon>Fungi</taxon>
        <taxon>Dikarya</taxon>
        <taxon>Ascomycota</taxon>
        <taxon>Pezizomycotina</taxon>
        <taxon>Dothideomycetes</taxon>
        <taxon>Pleosporomycetidae</taxon>
        <taxon>Pleosporales</taxon>
        <taxon>Amniculicolaceae</taxon>
        <taxon>Amniculicola</taxon>
    </lineage>
</organism>
<dbReference type="EMBL" id="ML977556">
    <property type="protein sequence ID" value="KAF2007632.1"/>
    <property type="molecule type" value="Genomic_DNA"/>
</dbReference>
<dbReference type="PANTHER" id="PTHR33927:SF5">
    <property type="entry name" value="ENZYME, PUTATIVE (AFU_ORTHOLOGUE AFUA_8G01222)-RELATED"/>
    <property type="match status" value="1"/>
</dbReference>
<evidence type="ECO:0000313" key="3">
    <source>
        <dbReference type="Proteomes" id="UP000799779"/>
    </source>
</evidence>
<protein>
    <recommendedName>
        <fullName evidence="4">Integral membrane protein TmpA</fullName>
    </recommendedName>
</protein>
<dbReference type="InterPro" id="IPR052979">
    <property type="entry name" value="Adenylate-forming_domain"/>
</dbReference>
<dbReference type="Proteomes" id="UP000799779">
    <property type="component" value="Unassembled WGS sequence"/>
</dbReference>
<feature type="transmembrane region" description="Helical" evidence="1">
    <location>
        <begin position="137"/>
        <end position="156"/>
    </location>
</feature>
<proteinExistence type="predicted"/>
<reference evidence="2" key="1">
    <citation type="journal article" date="2020" name="Stud. Mycol.">
        <title>101 Dothideomycetes genomes: a test case for predicting lifestyles and emergence of pathogens.</title>
        <authorList>
            <person name="Haridas S."/>
            <person name="Albert R."/>
            <person name="Binder M."/>
            <person name="Bloem J."/>
            <person name="Labutti K."/>
            <person name="Salamov A."/>
            <person name="Andreopoulos B."/>
            <person name="Baker S."/>
            <person name="Barry K."/>
            <person name="Bills G."/>
            <person name="Bluhm B."/>
            <person name="Cannon C."/>
            <person name="Castanera R."/>
            <person name="Culley D."/>
            <person name="Daum C."/>
            <person name="Ezra D."/>
            <person name="Gonzalez J."/>
            <person name="Henrissat B."/>
            <person name="Kuo A."/>
            <person name="Liang C."/>
            <person name="Lipzen A."/>
            <person name="Lutzoni F."/>
            <person name="Magnuson J."/>
            <person name="Mondo S."/>
            <person name="Nolan M."/>
            <person name="Ohm R."/>
            <person name="Pangilinan J."/>
            <person name="Park H.-J."/>
            <person name="Ramirez L."/>
            <person name="Alfaro M."/>
            <person name="Sun H."/>
            <person name="Tritt A."/>
            <person name="Yoshinaga Y."/>
            <person name="Zwiers L.-H."/>
            <person name="Turgeon B."/>
            <person name="Goodwin S."/>
            <person name="Spatafora J."/>
            <person name="Crous P."/>
            <person name="Grigoriev I."/>
        </authorList>
    </citation>
    <scope>NUCLEOTIDE SEQUENCE</scope>
    <source>
        <strain evidence="2">CBS 123094</strain>
    </source>
</reference>
<keyword evidence="1" id="KW-0812">Transmembrane</keyword>